<dbReference type="Proteomes" id="UP000321561">
    <property type="component" value="Chromosome"/>
</dbReference>
<evidence type="ECO:0000313" key="3">
    <source>
        <dbReference type="Proteomes" id="UP000321561"/>
    </source>
</evidence>
<protein>
    <recommendedName>
        <fullName evidence="4">Lipoprotein</fullName>
    </recommendedName>
</protein>
<reference evidence="2 3" key="1">
    <citation type="submission" date="2019-07" db="EMBL/GenBank/DDBJ databases">
        <title>Complete Genome Sequence of Leptotrichia hongkongensis Strain JMUB5056.</title>
        <authorList>
            <person name="Watanabe S."/>
            <person name="Cui L."/>
        </authorList>
    </citation>
    <scope>NUCLEOTIDE SEQUENCE [LARGE SCALE GENOMIC DNA]</scope>
    <source>
        <strain evidence="2 3">JMUB5056</strain>
    </source>
</reference>
<evidence type="ECO:0008006" key="4">
    <source>
        <dbReference type="Google" id="ProtNLM"/>
    </source>
</evidence>
<name>A0A510L5U6_9FUSO</name>
<feature type="signal peptide" evidence="1">
    <location>
        <begin position="1"/>
        <end position="21"/>
    </location>
</feature>
<dbReference type="AlphaFoldDB" id="A0A510L5U6"/>
<dbReference type="EMBL" id="AP019846">
    <property type="protein sequence ID" value="BBM58967.1"/>
    <property type="molecule type" value="Genomic_DNA"/>
</dbReference>
<dbReference type="KEGG" id="lhg:JMUB5056_0550"/>
<organism evidence="2 3">
    <name type="scientific">Leptotrichia hongkongensis</name>
    <dbReference type="NCBI Taxonomy" id="554406"/>
    <lineage>
        <taxon>Bacteria</taxon>
        <taxon>Fusobacteriati</taxon>
        <taxon>Fusobacteriota</taxon>
        <taxon>Fusobacteriia</taxon>
        <taxon>Fusobacteriales</taxon>
        <taxon>Leptotrichiaceae</taxon>
        <taxon>Leptotrichia</taxon>
    </lineage>
</organism>
<sequence>MKAKILILLGMLLFVVSCSRTYPIQKDFDKKMKEIQTGNIHTFDSIGLWGTFTKDISKDSTFSKGMKKITYRINNIKVKENIAIINVFIKAPDFSSEMHESQEFVAKKISEHNSLSPEENQKITIEALRRFKNIILKSLNIIILTILKEL</sequence>
<gene>
    <name evidence="2" type="ORF">JMUB5056_0550</name>
</gene>
<accession>A0A510L5U6</accession>
<dbReference type="PROSITE" id="PS51257">
    <property type="entry name" value="PROKAR_LIPOPROTEIN"/>
    <property type="match status" value="1"/>
</dbReference>
<dbReference type="OrthoDB" id="80906at2"/>
<evidence type="ECO:0000313" key="2">
    <source>
        <dbReference type="EMBL" id="BBM58967.1"/>
    </source>
</evidence>
<dbReference type="RefSeq" id="WP_147005093.1">
    <property type="nucleotide sequence ID" value="NZ_AP019846.1"/>
</dbReference>
<keyword evidence="1" id="KW-0732">Signal</keyword>
<feature type="chain" id="PRO_5021832093" description="Lipoprotein" evidence="1">
    <location>
        <begin position="22"/>
        <end position="150"/>
    </location>
</feature>
<evidence type="ECO:0000256" key="1">
    <source>
        <dbReference type="SAM" id="SignalP"/>
    </source>
</evidence>
<proteinExistence type="predicted"/>